<name>A0A644ZNN6_9ZZZZ</name>
<comment type="caution">
    <text evidence="1">The sequence shown here is derived from an EMBL/GenBank/DDBJ whole genome shotgun (WGS) entry which is preliminary data.</text>
</comment>
<gene>
    <name evidence="1" type="primary">bdhA_11</name>
    <name evidence="1" type="ORF">SDC9_89235</name>
</gene>
<dbReference type="EC" id="1.1.1.-" evidence="1"/>
<proteinExistence type="predicted"/>
<reference evidence="1" key="1">
    <citation type="submission" date="2019-08" db="EMBL/GenBank/DDBJ databases">
        <authorList>
            <person name="Kucharzyk K."/>
            <person name="Murdoch R.W."/>
            <person name="Higgins S."/>
            <person name="Loffler F."/>
        </authorList>
    </citation>
    <scope>NUCLEOTIDE SEQUENCE</scope>
</reference>
<dbReference type="EMBL" id="VSSQ01009777">
    <property type="protein sequence ID" value="MPM42569.1"/>
    <property type="molecule type" value="Genomic_DNA"/>
</dbReference>
<protein>
    <submittedName>
        <fullName evidence="1">NADH-dependent butanol dehydrogenase A</fullName>
        <ecNumber evidence="1">1.1.1.-</ecNumber>
    </submittedName>
</protein>
<keyword evidence="1" id="KW-0560">Oxidoreductase</keyword>
<accession>A0A644ZNN6</accession>
<dbReference type="Gene3D" id="1.20.1090.10">
    <property type="entry name" value="Dehydroquinate synthase-like - alpha domain"/>
    <property type="match status" value="1"/>
</dbReference>
<dbReference type="SUPFAM" id="SSF56796">
    <property type="entry name" value="Dehydroquinate synthase-like"/>
    <property type="match status" value="1"/>
</dbReference>
<organism evidence="1">
    <name type="scientific">bioreactor metagenome</name>
    <dbReference type="NCBI Taxonomy" id="1076179"/>
    <lineage>
        <taxon>unclassified sequences</taxon>
        <taxon>metagenomes</taxon>
        <taxon>ecological metagenomes</taxon>
    </lineage>
</organism>
<dbReference type="GO" id="GO:0016491">
    <property type="term" value="F:oxidoreductase activity"/>
    <property type="evidence" value="ECO:0007669"/>
    <property type="project" value="UniProtKB-KW"/>
</dbReference>
<sequence>MAIDMTEDYFRTLGIPSKLSEIGITDKDKFEEMAENAAKSLSKAYVPLSKDDVLKIFEEAF</sequence>
<evidence type="ECO:0000313" key="1">
    <source>
        <dbReference type="EMBL" id="MPM42569.1"/>
    </source>
</evidence>
<dbReference type="AlphaFoldDB" id="A0A644ZNN6"/>